<dbReference type="SUPFAM" id="SSF55785">
    <property type="entry name" value="PYP-like sensor domain (PAS domain)"/>
    <property type="match status" value="2"/>
</dbReference>
<dbReference type="SMART" id="SM00086">
    <property type="entry name" value="PAC"/>
    <property type="match status" value="1"/>
</dbReference>
<protein>
    <submittedName>
        <fullName evidence="2">EAL domain-containing protein</fullName>
    </submittedName>
</protein>
<dbReference type="InterPro" id="IPR013655">
    <property type="entry name" value="PAS_fold_3"/>
</dbReference>
<dbReference type="AlphaFoldDB" id="A0A7M2H759"/>
<dbReference type="EMBL" id="CP062804">
    <property type="protein sequence ID" value="QOT80723.1"/>
    <property type="molecule type" value="Genomic_DNA"/>
</dbReference>
<dbReference type="Pfam" id="PF08448">
    <property type="entry name" value="PAS_4"/>
    <property type="match status" value="1"/>
</dbReference>
<evidence type="ECO:0000259" key="1">
    <source>
        <dbReference type="PROSITE" id="PS50883"/>
    </source>
</evidence>
<dbReference type="InterPro" id="IPR001633">
    <property type="entry name" value="EAL_dom"/>
</dbReference>
<dbReference type="PANTHER" id="PTHR44757:SF2">
    <property type="entry name" value="BIOFILM ARCHITECTURE MAINTENANCE PROTEIN MBAA"/>
    <property type="match status" value="1"/>
</dbReference>
<dbReference type="InterPro" id="IPR013656">
    <property type="entry name" value="PAS_4"/>
</dbReference>
<proteinExistence type="predicted"/>
<reference evidence="2 3" key="1">
    <citation type="submission" date="2020-10" db="EMBL/GenBank/DDBJ databases">
        <title>Complete genome sequence of Cupriavidus basilensis CCUG 49340T.</title>
        <authorList>
            <person name="Salva-Serra F."/>
            <person name="Donoso R.A."/>
            <person name="Cho K.H."/>
            <person name="Yoo J.A."/>
            <person name="Lee K."/>
            <person name="Yoon S.-H."/>
            <person name="Perez-Pantoja D."/>
            <person name="Moore E.R.B."/>
        </authorList>
    </citation>
    <scope>NUCLEOTIDE SEQUENCE [LARGE SCALE GENOMIC DNA]</scope>
    <source>
        <strain evidence="3">CCUG 49340</strain>
    </source>
</reference>
<feature type="domain" description="EAL" evidence="1">
    <location>
        <begin position="6"/>
        <end position="256"/>
    </location>
</feature>
<dbReference type="SMART" id="SM00052">
    <property type="entry name" value="EAL"/>
    <property type="match status" value="1"/>
</dbReference>
<sequence length="532" mass="57999">MKVGDTDDTCARLAAALDGGLLRPAFQPLICFETGAIVGFEVLARWTDPATGPVSPVTFISIAESCGLIDRLTSHIVRTACAQAVGWGQGFVLAFNVSPVQLRDKAVVALIADAVTQTGFPLERIQIEITEGAMETDVELARAIIDDLKALGIGIALDDFGTGYASLTRLHALPFDEIKIDASFVRGMLDDQECRRIVTAIVGLGHSIGMRVVAEGVEREEHATILRKLGCDIGQGWLWARALQPEWIPALIQRLGLRAPEPRPLDRSPYQRLHQLEALYVGAPVGLCFLDTRLRHVHVNGRYAEMFGTQADALVGAQLCAACMSEAGRSVCSLAHAVLAMETHSPMEREIAANGEVYLVVGQRVNDDIGDVIGVSLVAIGISARKRAELALRESEEHFRCSVELSPHIAWAADPDGTLCYISPNFRDSAGCAMQDRIDAWRATVHPDDQLRIRAEWLAWIPSGQPFATRFRIQWPDGSWRHMLSRAQPHIGANGAIDRWYGVVSDISAQAGMKLRIADLEDQVRALMAPVA</sequence>
<dbReference type="InterPro" id="IPR001610">
    <property type="entry name" value="PAC"/>
</dbReference>
<dbReference type="Gene3D" id="3.30.450.20">
    <property type="entry name" value="PAS domain"/>
    <property type="match status" value="2"/>
</dbReference>
<accession>A0A7M2H759</accession>
<dbReference type="RefSeq" id="WP_170301943.1">
    <property type="nucleotide sequence ID" value="NZ_CP062804.1"/>
</dbReference>
<dbReference type="InterPro" id="IPR035919">
    <property type="entry name" value="EAL_sf"/>
</dbReference>
<dbReference type="InterPro" id="IPR035965">
    <property type="entry name" value="PAS-like_dom_sf"/>
</dbReference>
<evidence type="ECO:0000313" key="2">
    <source>
        <dbReference type="EMBL" id="QOT80723.1"/>
    </source>
</evidence>
<dbReference type="Pfam" id="PF08447">
    <property type="entry name" value="PAS_3"/>
    <property type="match status" value="1"/>
</dbReference>
<dbReference type="GeneID" id="98404243"/>
<dbReference type="InterPro" id="IPR052155">
    <property type="entry name" value="Biofilm_reg_signaling"/>
</dbReference>
<organism evidence="2 3">
    <name type="scientific">Cupriavidus basilensis</name>
    <dbReference type="NCBI Taxonomy" id="68895"/>
    <lineage>
        <taxon>Bacteria</taxon>
        <taxon>Pseudomonadati</taxon>
        <taxon>Pseudomonadota</taxon>
        <taxon>Betaproteobacteria</taxon>
        <taxon>Burkholderiales</taxon>
        <taxon>Burkholderiaceae</taxon>
        <taxon>Cupriavidus</taxon>
    </lineage>
</organism>
<dbReference type="Gene3D" id="3.20.20.450">
    <property type="entry name" value="EAL domain"/>
    <property type="match status" value="1"/>
</dbReference>
<dbReference type="Pfam" id="PF00563">
    <property type="entry name" value="EAL"/>
    <property type="match status" value="1"/>
</dbReference>
<dbReference type="Proteomes" id="UP000397656">
    <property type="component" value="Chromosome 2"/>
</dbReference>
<dbReference type="SUPFAM" id="SSF141868">
    <property type="entry name" value="EAL domain-like"/>
    <property type="match status" value="1"/>
</dbReference>
<name>A0A7M2H759_9BURK</name>
<dbReference type="PANTHER" id="PTHR44757">
    <property type="entry name" value="DIGUANYLATE CYCLASE DGCP"/>
    <property type="match status" value="1"/>
</dbReference>
<dbReference type="CDD" id="cd00130">
    <property type="entry name" value="PAS"/>
    <property type="match status" value="1"/>
</dbReference>
<evidence type="ECO:0000313" key="3">
    <source>
        <dbReference type="Proteomes" id="UP000397656"/>
    </source>
</evidence>
<dbReference type="InterPro" id="IPR000014">
    <property type="entry name" value="PAS"/>
</dbReference>
<dbReference type="CDD" id="cd01948">
    <property type="entry name" value="EAL"/>
    <property type="match status" value="1"/>
</dbReference>
<dbReference type="SMART" id="SM00091">
    <property type="entry name" value="PAS"/>
    <property type="match status" value="2"/>
</dbReference>
<gene>
    <name evidence="2" type="ORF">F7R26_025215</name>
</gene>
<dbReference type="NCBIfam" id="TIGR00229">
    <property type="entry name" value="sensory_box"/>
    <property type="match status" value="2"/>
</dbReference>
<dbReference type="PROSITE" id="PS50883">
    <property type="entry name" value="EAL"/>
    <property type="match status" value="1"/>
</dbReference>